<protein>
    <submittedName>
        <fullName evidence="2">Uncharacterized protein</fullName>
    </submittedName>
</protein>
<accession>A0A9N8KB81</accession>
<dbReference type="AlphaFoldDB" id="A0A9N8KB81"/>
<dbReference type="EMBL" id="CAINUL010000002">
    <property type="protein sequence ID" value="CAD0107759.1"/>
    <property type="molecule type" value="Genomic_DNA"/>
</dbReference>
<proteinExistence type="predicted"/>
<feature type="region of interest" description="Disordered" evidence="1">
    <location>
        <begin position="1"/>
        <end position="52"/>
    </location>
</feature>
<keyword evidence="3" id="KW-1185">Reference proteome</keyword>
<reference evidence="2" key="1">
    <citation type="submission" date="2020-06" db="EMBL/GenBank/DDBJ databases">
        <authorList>
            <person name="Onetto C."/>
        </authorList>
    </citation>
    <scope>NUCLEOTIDE SEQUENCE</scope>
</reference>
<organism evidence="2 3">
    <name type="scientific">Aureobasidium uvarum</name>
    <dbReference type="NCBI Taxonomy" id="2773716"/>
    <lineage>
        <taxon>Eukaryota</taxon>
        <taxon>Fungi</taxon>
        <taxon>Dikarya</taxon>
        <taxon>Ascomycota</taxon>
        <taxon>Pezizomycotina</taxon>
        <taxon>Dothideomycetes</taxon>
        <taxon>Dothideomycetidae</taxon>
        <taxon>Dothideales</taxon>
        <taxon>Saccotheciaceae</taxon>
        <taxon>Aureobasidium</taxon>
    </lineage>
</organism>
<gene>
    <name evidence="2" type="ORF">AWRI4620_LOCUS2014</name>
</gene>
<evidence type="ECO:0000313" key="3">
    <source>
        <dbReference type="Proteomes" id="UP000745764"/>
    </source>
</evidence>
<evidence type="ECO:0000256" key="1">
    <source>
        <dbReference type="SAM" id="MobiDB-lite"/>
    </source>
</evidence>
<evidence type="ECO:0000313" key="2">
    <source>
        <dbReference type="EMBL" id="CAD0107759.1"/>
    </source>
</evidence>
<dbReference type="OrthoDB" id="3937658at2759"/>
<comment type="caution">
    <text evidence="2">The sequence shown here is derived from an EMBL/GenBank/DDBJ whole genome shotgun (WGS) entry which is preliminary data.</text>
</comment>
<feature type="compositionally biased region" description="Low complexity" evidence="1">
    <location>
        <begin position="24"/>
        <end position="39"/>
    </location>
</feature>
<dbReference type="Proteomes" id="UP000745764">
    <property type="component" value="Unassembled WGS sequence"/>
</dbReference>
<sequence length="203" mass="22307">MRGPPPQSDPWSPTVESVYRSPNHPNSIHQPQHSQSHHNVGVTGSSHLIPGTVNGHSELPAFGDYLPLHDLASVGMTAPTNSTTTPATTLTHFQYGDNIHTHHPYDSMSIHFSAPPLLFEPVLAPSSATQPIPPKRASMPEQNTQILPDNGSNLENMRHERNLLFQKAATELDQVKCDTGSSTQSSKAWEDAWQTLQDHMTNM</sequence>
<name>A0A9N8KB81_9PEZI</name>